<dbReference type="EMBL" id="CAJJDN010000002">
    <property type="protein sequence ID" value="CAD8047627.1"/>
    <property type="molecule type" value="Genomic_DNA"/>
</dbReference>
<keyword evidence="8" id="KW-1185">Reference proteome</keyword>
<keyword evidence="4" id="KW-0472">Membrane</keyword>
<name>A0A8S1JZA7_9CILI</name>
<proteinExistence type="predicted"/>
<accession>A0A8S1JZA7</accession>
<feature type="domain" description="Peptidase A1" evidence="6">
    <location>
        <begin position="59"/>
        <end position="410"/>
    </location>
</feature>
<dbReference type="CDD" id="cd05471">
    <property type="entry name" value="pepsin_like"/>
    <property type="match status" value="1"/>
</dbReference>
<comment type="caution">
    <text evidence="7">The sequence shown here is derived from an EMBL/GenBank/DDBJ whole genome shotgun (WGS) entry which is preliminary data.</text>
</comment>
<keyword evidence="2" id="KW-0064">Aspartyl protease</keyword>
<gene>
    <name evidence="7" type="ORF">PSON_ATCC_30995.1.T0020530</name>
</gene>
<keyword evidence="5" id="KW-0732">Signal</keyword>
<evidence type="ECO:0000256" key="4">
    <source>
        <dbReference type="SAM" id="Phobius"/>
    </source>
</evidence>
<dbReference type="InterPro" id="IPR033121">
    <property type="entry name" value="PEPTIDASE_A1"/>
</dbReference>
<dbReference type="OrthoDB" id="2747330at2759"/>
<dbReference type="InterPro" id="IPR034164">
    <property type="entry name" value="Pepsin-like_dom"/>
</dbReference>
<evidence type="ECO:0000313" key="7">
    <source>
        <dbReference type="EMBL" id="CAD8047627.1"/>
    </source>
</evidence>
<dbReference type="Proteomes" id="UP000692954">
    <property type="component" value="Unassembled WGS sequence"/>
</dbReference>
<dbReference type="AlphaFoldDB" id="A0A8S1JZA7"/>
<reference evidence="7" key="1">
    <citation type="submission" date="2021-01" db="EMBL/GenBank/DDBJ databases">
        <authorList>
            <consortium name="Genoscope - CEA"/>
            <person name="William W."/>
        </authorList>
    </citation>
    <scope>NUCLEOTIDE SEQUENCE</scope>
</reference>
<protein>
    <recommendedName>
        <fullName evidence="6">Peptidase A1 domain-containing protein</fullName>
    </recommendedName>
</protein>
<evidence type="ECO:0000313" key="8">
    <source>
        <dbReference type="Proteomes" id="UP000692954"/>
    </source>
</evidence>
<keyword evidence="3" id="KW-0378">Hydrolase</keyword>
<evidence type="ECO:0000256" key="1">
    <source>
        <dbReference type="ARBA" id="ARBA00022670"/>
    </source>
</evidence>
<feature type="signal peptide" evidence="5">
    <location>
        <begin position="1"/>
        <end position="15"/>
    </location>
</feature>
<feature type="transmembrane region" description="Helical" evidence="4">
    <location>
        <begin position="426"/>
        <end position="445"/>
    </location>
</feature>
<keyword evidence="4" id="KW-0812">Transmembrane</keyword>
<evidence type="ECO:0000256" key="3">
    <source>
        <dbReference type="ARBA" id="ARBA00022801"/>
    </source>
</evidence>
<dbReference type="Pfam" id="PF00026">
    <property type="entry name" value="Asp"/>
    <property type="match status" value="1"/>
</dbReference>
<sequence>MNLILICILLINISTKEYRLKIQKVQTERNSKNHLIYSNMDKNKQKARPDDSKQYLDDYTLTISLTLGSEQIQQSIDTTSYITWVFSKNPEDKKCDRCPVDAKIFKCEQSCSYQTNKEDDNNIALSTQNTYGGRVKINGLYAIQDSLQIMGLTVKNVGLGLIYKYNTEYSSTSNNGVVGLAYGQNYVNYKKEKNAQVGQFHFDSASEPQQSILQQIHNQLPNIPQSTFAIKLEDSLQLLILGEKQEYFAQSKFEKFPNIGKYVWALKTNKLYLGKESVFQTGGTAIFDSTTRFIWAEKTLIKNFQEKLKKLHLDCVVSEDIINCQCNDEQYEKFNDIYFTFNLSNNKFRLSKSDYIHREGQKCYLLIRQLQESNPLTQQQQEKPILIIPFTFFKNNYVVFDQDENAINVSPSFEVKADSINLNNNTLIITVIIGFIFLILTLFILTSVMQYATYDNYTNQSQNQPQIYQQQYQSPAQQQQQMKQQPYLFSPNQFNQVRVNPVANIPGQYRF</sequence>
<dbReference type="PROSITE" id="PS51767">
    <property type="entry name" value="PEPTIDASE_A1"/>
    <property type="match status" value="1"/>
</dbReference>
<feature type="chain" id="PRO_5035809323" description="Peptidase A1 domain-containing protein" evidence="5">
    <location>
        <begin position="16"/>
        <end position="511"/>
    </location>
</feature>
<evidence type="ECO:0000259" key="6">
    <source>
        <dbReference type="PROSITE" id="PS51767"/>
    </source>
</evidence>
<evidence type="ECO:0000256" key="5">
    <source>
        <dbReference type="SAM" id="SignalP"/>
    </source>
</evidence>
<organism evidence="7 8">
    <name type="scientific">Paramecium sonneborni</name>
    <dbReference type="NCBI Taxonomy" id="65129"/>
    <lineage>
        <taxon>Eukaryota</taxon>
        <taxon>Sar</taxon>
        <taxon>Alveolata</taxon>
        <taxon>Ciliophora</taxon>
        <taxon>Intramacronucleata</taxon>
        <taxon>Oligohymenophorea</taxon>
        <taxon>Peniculida</taxon>
        <taxon>Parameciidae</taxon>
        <taxon>Paramecium</taxon>
    </lineage>
</organism>
<keyword evidence="1" id="KW-0645">Protease</keyword>
<dbReference type="GO" id="GO:0006508">
    <property type="term" value="P:proteolysis"/>
    <property type="evidence" value="ECO:0007669"/>
    <property type="project" value="UniProtKB-KW"/>
</dbReference>
<evidence type="ECO:0000256" key="2">
    <source>
        <dbReference type="ARBA" id="ARBA00022750"/>
    </source>
</evidence>
<dbReference type="GO" id="GO:0004190">
    <property type="term" value="F:aspartic-type endopeptidase activity"/>
    <property type="evidence" value="ECO:0007669"/>
    <property type="project" value="UniProtKB-KW"/>
</dbReference>
<dbReference type="PANTHER" id="PTHR47966">
    <property type="entry name" value="BETA-SITE APP-CLEAVING ENZYME, ISOFORM A-RELATED"/>
    <property type="match status" value="1"/>
</dbReference>
<dbReference type="InterPro" id="IPR001461">
    <property type="entry name" value="Aspartic_peptidase_A1"/>
</dbReference>
<keyword evidence="4" id="KW-1133">Transmembrane helix</keyword>
<dbReference type="PANTHER" id="PTHR47966:SF51">
    <property type="entry name" value="BETA-SITE APP-CLEAVING ENZYME, ISOFORM A-RELATED"/>
    <property type="match status" value="1"/>
</dbReference>
<dbReference type="FunFam" id="2.40.70.10:FF:000303">
    <property type="match status" value="1"/>
</dbReference>